<comment type="similarity">
    <text evidence="2">Belongs to the ATPase g subunit family.</text>
</comment>
<keyword evidence="5 12" id="KW-0732">Signal</keyword>
<feature type="chain" id="PRO_5025611197" evidence="12">
    <location>
        <begin position="20"/>
        <end position="757"/>
    </location>
</feature>
<dbReference type="CDD" id="cd02851">
    <property type="entry name" value="E_set_GO_C"/>
    <property type="match status" value="1"/>
</dbReference>
<keyword evidence="10" id="KW-0066">ATP synthesis</keyword>
<evidence type="ECO:0000313" key="15">
    <source>
        <dbReference type="EMBL" id="KAF2222572.1"/>
    </source>
</evidence>
<sequence>MLSLVITSALAALVGEASAAGPGVWGETITFPMVPAAAAIVPQTGKLLVYSAYLLNAFSPAGPGKTETAEYDPVTKQVTRYTITNTNHDMFCPGMSFDFTGDLVVTGGNSAKKTSIYTGGVWQPAPDMAIARGYQSTATTSEGNIFNIGGSWSGGRGGNNGELWNGTAWRLLSGAPVAPLLTKDPGGIFRQDNHAMLFGWKRGSVFHAGPSVAMLWYGTTGNGNYSAAGNRGTDTDAMCGIAAMYDAVAGKILVVGGSAAYEAQNATSNANIITIGNPYTTASVTKIGNMAYRRIFGNGVVLPDGKVLILGGQVFGKPFSDDTSTQVPELFDPSTRAFTQLAKEGTPRTYHSVGLLMPDGTVFSGGGGLCGSCKTNHFDGQIFSPPCLFGADGVTPAVRPVIASTSATTFKVGATISVTLAGDSPNANAVFSLVRVGSSTHTVNTDQRRVPLTATGTSGTYTMRLPTDPGVLLPGYWFLFALVGGVPSVSKTVLITPVHPQPPTHFRPFWPVHLHQLFPNPHPYHIRPNTTLSTHPTHSPPPSTSQSTMSLPFTRALTRQPASLRLITRRAASTTSEASNAAAQGASKAKEAAGGAASKASEGLSRVTSSAGPALNKAGAALGNAANALGKVGGRTGKLIGFVQSLVPPTIYYSKVGLELGKLIVQGRKMSPPDVATFQTYFQPLLNAAKNPGALLNATPSANPNSILSRIRNMDNQQLVQAGIVGAEVIGFFTIGEMIGRLKIVGYRTSGHAHGEH</sequence>
<feature type="signal peptide" evidence="12">
    <location>
        <begin position="1"/>
        <end position="19"/>
    </location>
</feature>
<dbReference type="Proteomes" id="UP000799538">
    <property type="component" value="Unassembled WGS sequence"/>
</dbReference>
<dbReference type="AlphaFoldDB" id="A0A6A6GA40"/>
<keyword evidence="6" id="KW-0375">Hydrogen ion transport</keyword>
<evidence type="ECO:0000256" key="11">
    <source>
        <dbReference type="SAM" id="MobiDB-lite"/>
    </source>
</evidence>
<evidence type="ECO:0000259" key="13">
    <source>
        <dbReference type="Pfam" id="PF07250"/>
    </source>
</evidence>
<organism evidence="15 16">
    <name type="scientific">Elsinoe ampelina</name>
    <dbReference type="NCBI Taxonomy" id="302913"/>
    <lineage>
        <taxon>Eukaryota</taxon>
        <taxon>Fungi</taxon>
        <taxon>Dikarya</taxon>
        <taxon>Ascomycota</taxon>
        <taxon>Pezizomycotina</taxon>
        <taxon>Dothideomycetes</taxon>
        <taxon>Dothideomycetidae</taxon>
        <taxon>Myriangiales</taxon>
        <taxon>Elsinoaceae</taxon>
        <taxon>Elsinoe</taxon>
    </lineage>
</organism>
<evidence type="ECO:0000313" key="16">
    <source>
        <dbReference type="Proteomes" id="UP000799538"/>
    </source>
</evidence>
<dbReference type="Pfam" id="PF09118">
    <property type="entry name" value="GO-like_E_set"/>
    <property type="match status" value="1"/>
</dbReference>
<evidence type="ECO:0000256" key="5">
    <source>
        <dbReference type="ARBA" id="ARBA00022729"/>
    </source>
</evidence>
<dbReference type="GO" id="GO:0045259">
    <property type="term" value="C:proton-transporting ATP synthase complex"/>
    <property type="evidence" value="ECO:0007669"/>
    <property type="project" value="UniProtKB-KW"/>
</dbReference>
<dbReference type="Pfam" id="PF07250">
    <property type="entry name" value="Glyoxal_oxid_N"/>
    <property type="match status" value="1"/>
</dbReference>
<evidence type="ECO:0000256" key="12">
    <source>
        <dbReference type="SAM" id="SignalP"/>
    </source>
</evidence>
<dbReference type="SUPFAM" id="SSF81296">
    <property type="entry name" value="E set domains"/>
    <property type="match status" value="1"/>
</dbReference>
<proteinExistence type="inferred from homology"/>
<keyword evidence="9" id="KW-0472">Membrane</keyword>
<comment type="subcellular location">
    <subcellularLocation>
        <location evidence="1">Mitochondrion membrane</location>
    </subcellularLocation>
</comment>
<name>A0A6A6GA40_9PEZI</name>
<evidence type="ECO:0000256" key="8">
    <source>
        <dbReference type="ARBA" id="ARBA00023128"/>
    </source>
</evidence>
<dbReference type="Pfam" id="PF04718">
    <property type="entry name" value="ATP-synt_G"/>
    <property type="match status" value="1"/>
</dbReference>
<feature type="region of interest" description="Disordered" evidence="11">
    <location>
        <begin position="521"/>
        <end position="550"/>
    </location>
</feature>
<dbReference type="SMART" id="SM00612">
    <property type="entry name" value="Kelch"/>
    <property type="match status" value="2"/>
</dbReference>
<evidence type="ECO:0000256" key="2">
    <source>
        <dbReference type="ARBA" id="ARBA00005699"/>
    </source>
</evidence>
<keyword evidence="8" id="KW-0496">Mitochondrion</keyword>
<dbReference type="Gene3D" id="2.60.40.10">
    <property type="entry name" value="Immunoglobulins"/>
    <property type="match status" value="1"/>
</dbReference>
<dbReference type="InterPro" id="IPR014756">
    <property type="entry name" value="Ig_E-set"/>
</dbReference>
<evidence type="ECO:0000256" key="4">
    <source>
        <dbReference type="ARBA" id="ARBA00022547"/>
    </source>
</evidence>
<dbReference type="SUPFAM" id="SSF50965">
    <property type="entry name" value="Galactose oxidase, central domain"/>
    <property type="match status" value="1"/>
</dbReference>
<evidence type="ECO:0000256" key="9">
    <source>
        <dbReference type="ARBA" id="ARBA00023136"/>
    </source>
</evidence>
<evidence type="ECO:0000256" key="3">
    <source>
        <dbReference type="ARBA" id="ARBA00022448"/>
    </source>
</evidence>
<evidence type="ECO:0000256" key="1">
    <source>
        <dbReference type="ARBA" id="ARBA00004325"/>
    </source>
</evidence>
<keyword evidence="4" id="KW-0138">CF(0)</keyword>
<feature type="domain" description="Galactose oxidase-like Early set" evidence="14">
    <location>
        <begin position="399"/>
        <end position="494"/>
    </location>
</feature>
<evidence type="ECO:0000256" key="10">
    <source>
        <dbReference type="ARBA" id="ARBA00023310"/>
    </source>
</evidence>
<reference evidence="16" key="1">
    <citation type="journal article" date="2020" name="Stud. Mycol.">
        <title>101 Dothideomycetes genomes: A test case for predicting lifestyles and emergence of pathogens.</title>
        <authorList>
            <person name="Haridas S."/>
            <person name="Albert R."/>
            <person name="Binder M."/>
            <person name="Bloem J."/>
            <person name="LaButti K."/>
            <person name="Salamov A."/>
            <person name="Andreopoulos B."/>
            <person name="Baker S."/>
            <person name="Barry K."/>
            <person name="Bills G."/>
            <person name="Bluhm B."/>
            <person name="Cannon C."/>
            <person name="Castanera R."/>
            <person name="Culley D."/>
            <person name="Daum C."/>
            <person name="Ezra D."/>
            <person name="Gonzalez J."/>
            <person name="Henrissat B."/>
            <person name="Kuo A."/>
            <person name="Liang C."/>
            <person name="Lipzen A."/>
            <person name="Lutzoni F."/>
            <person name="Magnuson J."/>
            <person name="Mondo S."/>
            <person name="Nolan M."/>
            <person name="Ohm R."/>
            <person name="Pangilinan J."/>
            <person name="Park H.-J."/>
            <person name="Ramirez L."/>
            <person name="Alfaro M."/>
            <person name="Sun H."/>
            <person name="Tritt A."/>
            <person name="Yoshinaga Y."/>
            <person name="Zwiers L.-H."/>
            <person name="Turgeon B."/>
            <person name="Goodwin S."/>
            <person name="Spatafora J."/>
            <person name="Crous P."/>
            <person name="Grigoriev I."/>
        </authorList>
    </citation>
    <scope>NUCLEOTIDE SEQUENCE [LARGE SCALE GENOMIC DNA]</scope>
    <source>
        <strain evidence="16">CECT 20119</strain>
    </source>
</reference>
<evidence type="ECO:0000256" key="7">
    <source>
        <dbReference type="ARBA" id="ARBA00023065"/>
    </source>
</evidence>
<dbReference type="InterPro" id="IPR006652">
    <property type="entry name" value="Kelch_1"/>
</dbReference>
<keyword evidence="16" id="KW-1185">Reference proteome</keyword>
<protein>
    <submittedName>
        <fullName evidence="15">Uncharacterized protein</fullName>
    </submittedName>
</protein>
<keyword evidence="3" id="KW-0813">Transport</keyword>
<accession>A0A6A6GA40</accession>
<dbReference type="PANTHER" id="PTHR32208:SF68">
    <property type="entry name" value="GALACTOSE OXIDASE"/>
    <property type="match status" value="1"/>
</dbReference>
<dbReference type="InterPro" id="IPR013783">
    <property type="entry name" value="Ig-like_fold"/>
</dbReference>
<dbReference type="InterPro" id="IPR037293">
    <property type="entry name" value="Gal_Oxidase_central_sf"/>
</dbReference>
<evidence type="ECO:0000259" key="14">
    <source>
        <dbReference type="Pfam" id="PF09118"/>
    </source>
</evidence>
<dbReference type="InterPro" id="IPR009880">
    <property type="entry name" value="Glyoxal_oxidase_N"/>
</dbReference>
<dbReference type="PANTHER" id="PTHR32208">
    <property type="entry name" value="SECRETED PROTEIN-RELATED"/>
    <property type="match status" value="1"/>
</dbReference>
<dbReference type="InterPro" id="IPR011043">
    <property type="entry name" value="Gal_Oxase/kelch_b-propeller"/>
</dbReference>
<dbReference type="GO" id="GO:0015986">
    <property type="term" value="P:proton motive force-driven ATP synthesis"/>
    <property type="evidence" value="ECO:0007669"/>
    <property type="project" value="InterPro"/>
</dbReference>
<dbReference type="GO" id="GO:0015078">
    <property type="term" value="F:proton transmembrane transporter activity"/>
    <property type="evidence" value="ECO:0007669"/>
    <property type="project" value="InterPro"/>
</dbReference>
<dbReference type="InterPro" id="IPR006808">
    <property type="entry name" value="ATP_synth_F0_gsu_mt"/>
</dbReference>
<keyword evidence="7" id="KW-0406">Ion transport</keyword>
<dbReference type="Gene3D" id="2.130.10.80">
    <property type="entry name" value="Galactose oxidase/kelch, beta-propeller"/>
    <property type="match status" value="1"/>
</dbReference>
<dbReference type="OrthoDB" id="2019572at2759"/>
<evidence type="ECO:0000256" key="6">
    <source>
        <dbReference type="ARBA" id="ARBA00022781"/>
    </source>
</evidence>
<dbReference type="InterPro" id="IPR015202">
    <property type="entry name" value="GO-like_E_set"/>
</dbReference>
<gene>
    <name evidence="15" type="ORF">BDZ85DRAFT_250457</name>
</gene>
<dbReference type="EMBL" id="ML992508">
    <property type="protein sequence ID" value="KAF2222572.1"/>
    <property type="molecule type" value="Genomic_DNA"/>
</dbReference>
<feature type="domain" description="Glyoxal oxidase N-terminal" evidence="13">
    <location>
        <begin position="193"/>
        <end position="367"/>
    </location>
</feature>
<feature type="compositionally biased region" description="Low complexity" evidence="11">
    <location>
        <begin position="528"/>
        <end position="537"/>
    </location>
</feature>
<dbReference type="GO" id="GO:0031966">
    <property type="term" value="C:mitochondrial membrane"/>
    <property type="evidence" value="ECO:0007669"/>
    <property type="project" value="UniProtKB-SubCell"/>
</dbReference>